<dbReference type="CDD" id="cd09620">
    <property type="entry name" value="CBM9_like_3"/>
    <property type="match status" value="1"/>
</dbReference>
<dbReference type="GO" id="GO:0030246">
    <property type="term" value="F:carbohydrate binding"/>
    <property type="evidence" value="ECO:0007669"/>
    <property type="project" value="InterPro"/>
</dbReference>
<dbReference type="EMBL" id="ACKS01000082">
    <property type="protein sequence ID" value="EFA43328.1"/>
    <property type="molecule type" value="Genomic_DNA"/>
</dbReference>
<sequence>MKQLTIKKISQRPASAADVPAALDALGVDYQAISNANWASEYPYTPHVTFRMAYDDEAIYLHYGVEEDSVRAVAPNDNGHVWEDSCCEFFLQPADDDVYYNIECNCAGTLLVGYGQGREDRVLAPQEILNGVDRWSSLGRETFEEQIGTCRWQLALIVPLKTFFRHAIESLDGRILRANFYKCGDALSKPHFLSWNPIEIEKPDFHRPDFFGRLKFEPMEHGI</sequence>
<comment type="caution">
    <text evidence="2">The sequence shown here is derived from an EMBL/GenBank/DDBJ whole genome shotgun (WGS) entry which is preliminary data.</text>
</comment>
<dbReference type="GO" id="GO:0016052">
    <property type="term" value="P:carbohydrate catabolic process"/>
    <property type="evidence" value="ECO:0007669"/>
    <property type="project" value="InterPro"/>
</dbReference>
<dbReference type="Proteomes" id="UP000003160">
    <property type="component" value="Unassembled WGS sequence"/>
</dbReference>
<dbReference type="InterPro" id="IPR010502">
    <property type="entry name" value="Carb-bd_dom_fam9"/>
</dbReference>
<dbReference type="OrthoDB" id="9801646at2"/>
<accession>D1PZ94</accession>
<evidence type="ECO:0000313" key="2">
    <source>
        <dbReference type="EMBL" id="EFA43328.1"/>
    </source>
</evidence>
<dbReference type="Pfam" id="PF16011">
    <property type="entry name" value="CBM9_2"/>
    <property type="match status" value="1"/>
</dbReference>
<feature type="domain" description="Carbohydrate-binding" evidence="1">
    <location>
        <begin position="19"/>
        <end position="216"/>
    </location>
</feature>
<name>D1PZ94_9BACT</name>
<dbReference type="HOGENOM" id="CLU_106157_0_0_10"/>
<dbReference type="SUPFAM" id="SSF49344">
    <property type="entry name" value="CBD9-like"/>
    <property type="match status" value="1"/>
</dbReference>
<dbReference type="RefSeq" id="WP_007174382.1">
    <property type="nucleotide sequence ID" value="NZ_GG704781.1"/>
</dbReference>
<dbReference type="Gene3D" id="2.60.40.1190">
    <property type="match status" value="1"/>
</dbReference>
<protein>
    <recommendedName>
        <fullName evidence="1">Carbohydrate-binding domain-containing protein</fullName>
    </recommendedName>
</protein>
<proteinExistence type="predicted"/>
<dbReference type="GO" id="GO:0004553">
    <property type="term" value="F:hydrolase activity, hydrolyzing O-glycosyl compounds"/>
    <property type="evidence" value="ECO:0007669"/>
    <property type="project" value="InterPro"/>
</dbReference>
<organism evidence="2 3">
    <name type="scientific">Hallella bergensis DSM 17361</name>
    <dbReference type="NCBI Taxonomy" id="585502"/>
    <lineage>
        <taxon>Bacteria</taxon>
        <taxon>Pseudomonadati</taxon>
        <taxon>Bacteroidota</taxon>
        <taxon>Bacteroidia</taxon>
        <taxon>Bacteroidales</taxon>
        <taxon>Prevotellaceae</taxon>
        <taxon>Hallella</taxon>
    </lineage>
</organism>
<evidence type="ECO:0000259" key="1">
    <source>
        <dbReference type="Pfam" id="PF16011"/>
    </source>
</evidence>
<gene>
    <name evidence="2" type="ORF">HMPREF0645_2279</name>
</gene>
<keyword evidence="3" id="KW-1185">Reference proteome</keyword>
<dbReference type="eggNOG" id="COG3706">
    <property type="taxonomic scope" value="Bacteria"/>
</dbReference>
<evidence type="ECO:0000313" key="3">
    <source>
        <dbReference type="Proteomes" id="UP000003160"/>
    </source>
</evidence>
<reference evidence="2 3" key="1">
    <citation type="submission" date="2009-10" db="EMBL/GenBank/DDBJ databases">
        <authorList>
            <person name="Qin X."/>
            <person name="Bachman B."/>
            <person name="Battles P."/>
            <person name="Bell A."/>
            <person name="Bess C."/>
            <person name="Bickham C."/>
            <person name="Chaboub L."/>
            <person name="Chen D."/>
            <person name="Coyle M."/>
            <person name="Deiros D.R."/>
            <person name="Dinh H."/>
            <person name="Forbes L."/>
            <person name="Fowler G."/>
            <person name="Francisco L."/>
            <person name="Fu Q."/>
            <person name="Gubbala S."/>
            <person name="Hale W."/>
            <person name="Han Y."/>
            <person name="Hemphill L."/>
            <person name="Highlander S.K."/>
            <person name="Hirani K."/>
            <person name="Hogues M."/>
            <person name="Jackson L."/>
            <person name="Jakkamsetti A."/>
            <person name="Javaid M."/>
            <person name="Jiang H."/>
            <person name="Korchina V."/>
            <person name="Kovar C."/>
            <person name="Lara F."/>
            <person name="Lee S."/>
            <person name="Mata R."/>
            <person name="Mathew T."/>
            <person name="Moen C."/>
            <person name="Morales K."/>
            <person name="Munidasa M."/>
            <person name="Nazareth L."/>
            <person name="Ngo R."/>
            <person name="Nguyen L."/>
            <person name="Okwuonu G."/>
            <person name="Ongeri F."/>
            <person name="Patil S."/>
            <person name="Petrosino J."/>
            <person name="Pham C."/>
            <person name="Pham P."/>
            <person name="Pu L.-L."/>
            <person name="Puazo M."/>
            <person name="Raj R."/>
            <person name="Reid J."/>
            <person name="Rouhana J."/>
            <person name="Saada N."/>
            <person name="Shang Y."/>
            <person name="Simmons D."/>
            <person name="Thornton R."/>
            <person name="Warren J."/>
            <person name="Weissenberger G."/>
            <person name="Zhang J."/>
            <person name="Zhang L."/>
            <person name="Zhou C."/>
            <person name="Zhu D."/>
            <person name="Muzny D."/>
            <person name="Worley K."/>
            <person name="Gibbs R."/>
        </authorList>
    </citation>
    <scope>NUCLEOTIDE SEQUENCE [LARGE SCALE GENOMIC DNA]</scope>
    <source>
        <strain evidence="2 3">DSM 17361</strain>
    </source>
</reference>
<dbReference type="AlphaFoldDB" id="D1PZ94"/>